<sequence length="61" mass="6742">MPDESCRNCGGSFVRCAICAQCRGTIQNICVKCGTRTLEQVHSDCFWQVEIFQTMTGHAVA</sequence>
<reference evidence="1 2" key="1">
    <citation type="journal article" date="2016" name="Sci. Rep.">
        <title>A novel ammonia-oxidizing archaeon from wastewater treatment plant: Its enrichment, physiological and genomic characteristics.</title>
        <authorList>
            <person name="Li Y."/>
            <person name="Ding K."/>
            <person name="Wen X."/>
            <person name="Zhang B."/>
            <person name="Shen B."/>
            <person name="Yang Y."/>
        </authorList>
    </citation>
    <scope>NUCLEOTIDE SEQUENCE [LARGE SCALE GENOMIC DNA]</scope>
    <source>
        <strain evidence="1 2">SAT1</strain>
    </source>
</reference>
<name>A0A3G1B714_9ARCH</name>
<gene>
    <name evidence="1" type="ORF">SU86_005320</name>
</gene>
<proteinExistence type="predicted"/>
<dbReference type="Proteomes" id="UP000266745">
    <property type="component" value="Chromosome"/>
</dbReference>
<keyword evidence="2" id="KW-1185">Reference proteome</keyword>
<dbReference type="EMBL" id="CP011097">
    <property type="protein sequence ID" value="AJZ75881.1"/>
    <property type="molecule type" value="Genomic_DNA"/>
</dbReference>
<dbReference type="AlphaFoldDB" id="A0A3G1B714"/>
<accession>A0A3G1B714</accession>
<evidence type="ECO:0000313" key="1">
    <source>
        <dbReference type="EMBL" id="AJZ75881.1"/>
    </source>
</evidence>
<protein>
    <submittedName>
        <fullName evidence="1">Uncharacterized protein</fullName>
    </submittedName>
</protein>
<evidence type="ECO:0000313" key="2">
    <source>
        <dbReference type="Proteomes" id="UP000266745"/>
    </source>
</evidence>
<dbReference type="STRING" id="1603555.SU86_005320"/>
<dbReference type="KEGG" id="tah:SU86_005320"/>
<organism evidence="1 2">
    <name type="scientific">Candidatus Nitrosotenuis cloacae</name>
    <dbReference type="NCBI Taxonomy" id="1603555"/>
    <lineage>
        <taxon>Archaea</taxon>
        <taxon>Nitrososphaerota</taxon>
        <taxon>Candidatus Nitrosotenuis</taxon>
    </lineage>
</organism>